<keyword evidence="2 4" id="KW-0863">Zinc-finger</keyword>
<feature type="compositionally biased region" description="Polar residues" evidence="5">
    <location>
        <begin position="85"/>
        <end position="94"/>
    </location>
</feature>
<keyword evidence="1 4" id="KW-0479">Metal-binding</keyword>
<dbReference type="PROSITE" id="PS50103">
    <property type="entry name" value="ZF_C3H1"/>
    <property type="match status" value="1"/>
</dbReference>
<evidence type="ECO:0000259" key="6">
    <source>
        <dbReference type="PROSITE" id="PS50103"/>
    </source>
</evidence>
<dbReference type="InterPro" id="IPR045234">
    <property type="entry name" value="Unkempt-like"/>
</dbReference>
<evidence type="ECO:0000313" key="8">
    <source>
        <dbReference type="Proteomes" id="UP001165065"/>
    </source>
</evidence>
<feature type="region of interest" description="Disordered" evidence="5">
    <location>
        <begin position="55"/>
        <end position="126"/>
    </location>
</feature>
<evidence type="ECO:0000313" key="7">
    <source>
        <dbReference type="EMBL" id="GMI38540.1"/>
    </source>
</evidence>
<name>A0A9W7G778_9STRA</name>
<accession>A0A9W7G778</accession>
<feature type="compositionally biased region" description="Low complexity" evidence="5">
    <location>
        <begin position="95"/>
        <end position="107"/>
    </location>
</feature>
<dbReference type="PANTHER" id="PTHR14493">
    <property type="entry name" value="UNKEMPT FAMILY MEMBER"/>
    <property type="match status" value="1"/>
</dbReference>
<proteinExistence type="predicted"/>
<feature type="compositionally biased region" description="Basic residues" evidence="5">
    <location>
        <begin position="73"/>
        <end position="82"/>
    </location>
</feature>
<comment type="caution">
    <text evidence="7">The sequence shown here is derived from an EMBL/GenBank/DDBJ whole genome shotgun (WGS) entry which is preliminary data.</text>
</comment>
<sequence>MQGPALNMVAPSTPYNSGAYGMIPNMSLPPHQMAHPSANSMAPGYSIYGNPYANVNPYGVKPPPQQQQQQQQVHHHHHHHPHTQGLGSQPTSNRSTPYTTPHQTPSHTPHHSPPPSANSSLSGQTRANADQLKTFLRKKACLYEVDTSRSISIVTWLVGRILSCKKGHFTRQELQTNIHNIVSPQIDSNQITRTKVNRCMQIILNSCFHYVIPKPDGFDEASAKKFASDFLTSSKEDSHLLDELPAPWKGLKQRFDTVKVVYDGSYDLDNADSNTVLLCFNDNIRSAADVLYSHNEFIRDIAMSNNLKMTPEDWKFFYRGGGNNVANHQDVMTSPHDFEESFIISPNKVGDEECGMISQSNLAKFRTSWCEKRYTHESKCCAFAHSAHNHGWLRRNPTLFNYKPVLCEKVNYDPNLQAFVNTCELGTKCPFSHSYEEVHYHPKFYKSQICNNCSARDDLLDDTSSSHAPMLRCRGMSMDICPFIHYEGYVGEAVAAEDVGPNNLSRDLFGVNANGGVIPMTHPILRTNSGGGASAFSFSLAAGGANGGGGGGGNTGNGGAGDDEPLGPKISPMLYVGAAPMSEFEKVLRLPGLVCLFRQNSNCLLKWSRALDRKKEEERERKEMIEC</sequence>
<gene>
    <name evidence="7" type="ORF">TrCOL_g1711</name>
</gene>
<feature type="domain" description="C3H1-type" evidence="6">
    <location>
        <begin position="401"/>
        <end position="436"/>
    </location>
</feature>
<reference evidence="8" key="1">
    <citation type="journal article" date="2023" name="Commun. Biol.">
        <title>Genome analysis of Parmales, the sister group of diatoms, reveals the evolutionary specialization of diatoms from phago-mixotrophs to photoautotrophs.</title>
        <authorList>
            <person name="Ban H."/>
            <person name="Sato S."/>
            <person name="Yoshikawa S."/>
            <person name="Yamada K."/>
            <person name="Nakamura Y."/>
            <person name="Ichinomiya M."/>
            <person name="Sato N."/>
            <person name="Blanc-Mathieu R."/>
            <person name="Endo H."/>
            <person name="Kuwata A."/>
            <person name="Ogata H."/>
        </authorList>
    </citation>
    <scope>NUCLEOTIDE SEQUENCE [LARGE SCALE GENOMIC DNA]</scope>
</reference>
<dbReference type="EMBL" id="BRYA01000088">
    <property type="protein sequence ID" value="GMI38540.1"/>
    <property type="molecule type" value="Genomic_DNA"/>
</dbReference>
<protein>
    <recommendedName>
        <fullName evidence="6">C3H1-type domain-containing protein</fullName>
    </recommendedName>
</protein>
<dbReference type="GO" id="GO:0008270">
    <property type="term" value="F:zinc ion binding"/>
    <property type="evidence" value="ECO:0007669"/>
    <property type="project" value="UniProtKB-KW"/>
</dbReference>
<dbReference type="Proteomes" id="UP001165065">
    <property type="component" value="Unassembled WGS sequence"/>
</dbReference>
<evidence type="ECO:0000256" key="3">
    <source>
        <dbReference type="ARBA" id="ARBA00022833"/>
    </source>
</evidence>
<dbReference type="PANTHER" id="PTHR14493:SF50">
    <property type="entry name" value="RING FINGER PROTEIN UNKEMPT"/>
    <property type="match status" value="1"/>
</dbReference>
<evidence type="ECO:0000256" key="5">
    <source>
        <dbReference type="SAM" id="MobiDB-lite"/>
    </source>
</evidence>
<keyword evidence="3 4" id="KW-0862">Zinc</keyword>
<organism evidence="7 8">
    <name type="scientific">Triparma columacea</name>
    <dbReference type="NCBI Taxonomy" id="722753"/>
    <lineage>
        <taxon>Eukaryota</taxon>
        <taxon>Sar</taxon>
        <taxon>Stramenopiles</taxon>
        <taxon>Ochrophyta</taxon>
        <taxon>Bolidophyceae</taxon>
        <taxon>Parmales</taxon>
        <taxon>Triparmaceae</taxon>
        <taxon>Triparma</taxon>
    </lineage>
</organism>
<dbReference type="InterPro" id="IPR000571">
    <property type="entry name" value="Znf_CCCH"/>
</dbReference>
<dbReference type="AlphaFoldDB" id="A0A9W7G778"/>
<feature type="zinc finger region" description="C3H1-type" evidence="4">
    <location>
        <begin position="401"/>
        <end position="436"/>
    </location>
</feature>
<keyword evidence="8" id="KW-1185">Reference proteome</keyword>
<evidence type="ECO:0000256" key="2">
    <source>
        <dbReference type="ARBA" id="ARBA00022771"/>
    </source>
</evidence>
<dbReference type="OrthoDB" id="20534at2759"/>
<evidence type="ECO:0000256" key="1">
    <source>
        <dbReference type="ARBA" id="ARBA00022723"/>
    </source>
</evidence>
<evidence type="ECO:0000256" key="4">
    <source>
        <dbReference type="PROSITE-ProRule" id="PRU00723"/>
    </source>
</evidence>